<name>A0A2H6KA84_9APIC</name>
<dbReference type="EMBL" id="BDSA01000001">
    <property type="protein sequence ID" value="GBE59895.1"/>
    <property type="molecule type" value="Genomic_DNA"/>
</dbReference>
<dbReference type="SUPFAM" id="SSF53474">
    <property type="entry name" value="alpha/beta-Hydrolases"/>
    <property type="match status" value="1"/>
</dbReference>
<proteinExistence type="predicted"/>
<dbReference type="VEuPathDB" id="PiroplasmaDB:BOVATA_013880"/>
<dbReference type="Gene3D" id="3.40.50.1820">
    <property type="entry name" value="alpha/beta hydrolase"/>
    <property type="match status" value="1"/>
</dbReference>
<comment type="caution">
    <text evidence="1">The sequence shown here is derived from an EMBL/GenBank/DDBJ whole genome shotgun (WGS) entry which is preliminary data.</text>
</comment>
<evidence type="ECO:0000313" key="2">
    <source>
        <dbReference type="Proteomes" id="UP000236319"/>
    </source>
</evidence>
<dbReference type="RefSeq" id="XP_028866138.1">
    <property type="nucleotide sequence ID" value="XM_029010305.1"/>
</dbReference>
<reference evidence="1 2" key="1">
    <citation type="journal article" date="2017" name="BMC Genomics">
        <title>Whole-genome assembly of Babesia ovata and comparative genomics between closely related pathogens.</title>
        <authorList>
            <person name="Yamagishi J."/>
            <person name="Asada M."/>
            <person name="Hakimi H."/>
            <person name="Tanaka T.Q."/>
            <person name="Sugimoto C."/>
            <person name="Kawazu S."/>
        </authorList>
    </citation>
    <scope>NUCLEOTIDE SEQUENCE [LARGE SCALE GENOMIC DNA]</scope>
    <source>
        <strain evidence="1 2">Miyake</strain>
    </source>
</reference>
<dbReference type="GeneID" id="39873665"/>
<dbReference type="OrthoDB" id="361415at2759"/>
<gene>
    <name evidence="1" type="ORF">BOVATA_013880</name>
</gene>
<protein>
    <submittedName>
        <fullName evidence="1">Membrane protein, putative</fullName>
    </submittedName>
</protein>
<organism evidence="1 2">
    <name type="scientific">Babesia ovata</name>
    <dbReference type="NCBI Taxonomy" id="189622"/>
    <lineage>
        <taxon>Eukaryota</taxon>
        <taxon>Sar</taxon>
        <taxon>Alveolata</taxon>
        <taxon>Apicomplexa</taxon>
        <taxon>Aconoidasida</taxon>
        <taxon>Piroplasmida</taxon>
        <taxon>Babesiidae</taxon>
        <taxon>Babesia</taxon>
    </lineage>
</organism>
<dbReference type="InterPro" id="IPR029058">
    <property type="entry name" value="AB_hydrolase_fold"/>
</dbReference>
<sequence length="821" mass="93033">MTSLGRRYAELKYNDRIGDQALSAVRDLNGLFSPCAADANLEDVELLRNAVNKLYTVYAGIYISQNALLEHVTPIAFVEFYAELKLYLTLLSKIHLKLDKPEAINIEIFPDIVPFPRQKFESLKLYETAWNLPGPQSGEISLLSAVYRANAAIISHEEISKQFAALRSAAKFNRLRELGVKLFDRITSLTTRHKDGCRITRVLWSQQPTFGSYHFLKSMLMFHFLGKWEKVTVPKYFPSRSSLLDCMLVPNIEILEEAEGAQKPITDISPKGKDLLGLLSMLHGTDIFEVLYAEGYEEQFSRHPMVMLFNNNAECYEFKAAYPENVEHYVNTGRSVYMFNYAEVCDSTGESILSSMFHDAQYLADYLIQRFSTNFPKSTGFTLGLHGTSIGGMFAAKTATYVTSAHPRNLISFALFQKTFGSLYNMAGLRMGWFGRMFARFYGGSVDVYDDYTKLDIPKVTVFDVNDAIIPSNLSLSAHVGHRFMTENYGDFAQPFCEVAALYRTSELSLVRSSEADRVYAAFYALNSAGLHLGVQDMLVRDNWHMDKHYLSLFLARMMTFGSLPTNPSVTMHPWSPRIRHLWQLISDCRVHGFVAGNQYGHLYLEMPGRIALLFNMFFKGRAALDTHMPLHNIVVTREIPTFISNAPDGTYGWQVVEPAPEGDTSPLRYFMRWPSNTPRFTPLLTNLASENVLKVLLDDLAFFNLNPARVDGVQVYAWMQLYTLLHTVALLSTLNQCKEAEPEPLVKAEAFVESVMRNGFGVDNPNPIVAVPAVRDGPQEDDINFFRDRYGMFGNVLTTFTNHEIPLEAKDFKLLAHIFS</sequence>
<keyword evidence="2" id="KW-1185">Reference proteome</keyword>
<dbReference type="Proteomes" id="UP000236319">
    <property type="component" value="Unassembled WGS sequence"/>
</dbReference>
<accession>A0A2H6KA84</accession>
<evidence type="ECO:0000313" key="1">
    <source>
        <dbReference type="EMBL" id="GBE59895.1"/>
    </source>
</evidence>
<dbReference type="AlphaFoldDB" id="A0A2H6KA84"/>